<dbReference type="PROSITE" id="PS00178">
    <property type="entry name" value="AA_TRNA_LIGASE_I"/>
    <property type="match status" value="1"/>
</dbReference>
<dbReference type="InterPro" id="IPR013155">
    <property type="entry name" value="M/V/L/I-tRNA-synth_anticd-bd"/>
</dbReference>
<evidence type="ECO:0000256" key="7">
    <source>
        <dbReference type="ARBA" id="ARBA00022917"/>
    </source>
</evidence>
<comment type="domain">
    <text evidence="12">ValRS has two distinct active sites: one for aminoacylation and one for editing. The misactivated threonine is translocated from the active site to the editing site.</text>
</comment>
<sequence length="1045" mass="116799">MAMEKTFDATEAEARIYAAWEKAGAFKAGANKRRDETFTIMIPPPNVTGALHVGHAFNNTIQDILVRWHRMRGFDTLWQPGQDHAGIATQLMVEKELAKTGQPSRAELGREAFIEKVWEWKGKYGATIINQLKRLGSSCDWSRNAFTMAGAPGDPRIGHENSPNFHDAVIKVFVDMYDKGLIYRGKRLVNWDPHFETAISDLEVENIEVAGHMWHFKYPLAGGETYTYVEKDEDGNVVFEEERDYISIATTRPETMLGDGAVAVHPDDERYAPIVGKLCEIPVGPKEHRRLIPIITDEYPDMNFGSGAVKITGAHDFNDYQVAKRAGLPMYRLMDTKGAMRSDGLSYEDSALLAAEILAGKPFTEQEVDTINLVPDHLRGLDRFEARKAVINEINTEGLAVMTTVTRKVKDEDGNESDVTETVPYVEDKPIMQPFGDRSKVVIEPMLTDQWYVDAEKVVGPALDAVRSGKTKIMPESGEKTYYHWLENIEPWCISRQLWWGHQIPVWYGLDLSAPNFKDDEGDGALDEVELIRLLTEGGMLHAGSVHHCAADFDAVHDKFFTEMADLPTPLNHCRVVEVADRQAGIEAFAEGLAQYNVTQDPTKLVYPVWRDPDVLDTWFSSGLWPIGTLGWPNWDESTSKYFPTDVLVTGFDILFFWVARMMMMQLAVVNEVPFHTIYLHQLVRDEKGKKMSKTTGNVIDPLEIIDEYGADALRFTNASMASIGGVLKLSVDRIKGYRNFTTKIWNAARFAEMNEVFDAYEPGVIPTPTATVNKWIVGETVKVLKEVDTAFEEYRFNDAANALYAFVWGKFCDWYVELSKPLFYDGDDAAKAETRQTMGWVLDQALVMLHPIMPFITEELWGTIKPGRGLLALADWPELSDDLVDPAADAEMNWVIDLIEAIRSSRAEVHVPAGLKIPMVQVELDEAGKTAWANNEAMIMKLARLDSLSEGPMPKGAITISVAGGTFALPLEGVIDIAEEKARLEKALGKLAKELGGLRGRLNNPKFVASAPEEVVAEAQENLAAREEEEGKLKAALARLAEIA</sequence>
<dbReference type="SUPFAM" id="SSF47323">
    <property type="entry name" value="Anticodon-binding domain of a subclass of class I aminoacyl-tRNA synthetases"/>
    <property type="match status" value="1"/>
</dbReference>
<keyword evidence="8 12" id="KW-0175">Coiled coil</keyword>
<dbReference type="EMBL" id="FORY01000001">
    <property type="protein sequence ID" value="SFI99562.1"/>
    <property type="molecule type" value="Genomic_DNA"/>
</dbReference>
<dbReference type="InterPro" id="IPR001412">
    <property type="entry name" value="aa-tRNA-synth_I_CS"/>
</dbReference>
<dbReference type="STRING" id="576117.SAMN04488138_101117"/>
<dbReference type="HAMAP" id="MF_02004">
    <property type="entry name" value="Val_tRNA_synth_type1"/>
    <property type="match status" value="1"/>
</dbReference>
<dbReference type="FunFam" id="1.10.287.380:FF:000001">
    <property type="entry name" value="Valine--tRNA ligase"/>
    <property type="match status" value="1"/>
</dbReference>
<feature type="domain" description="Aminoacyl-tRNA synthetase class Ia" evidence="13">
    <location>
        <begin position="16"/>
        <end position="509"/>
    </location>
</feature>
<feature type="domain" description="Methionyl/Valyl/Leucyl/Isoleucyl-tRNA synthetase anticodon-binding" evidence="14">
    <location>
        <begin position="774"/>
        <end position="918"/>
    </location>
</feature>
<feature type="short sequence motif" description="'HIGH' region" evidence="12">
    <location>
        <begin position="45"/>
        <end position="55"/>
    </location>
</feature>
<protein>
    <recommendedName>
        <fullName evidence="12">Valine--tRNA ligase</fullName>
        <ecNumber evidence="12">6.1.1.9</ecNumber>
    </recommendedName>
    <alternativeName>
        <fullName evidence="12">Valyl-tRNA synthetase</fullName>
        <shortName evidence="12">ValRS</shortName>
    </alternativeName>
</protein>
<evidence type="ECO:0000256" key="11">
    <source>
        <dbReference type="ARBA" id="ARBA00060830"/>
    </source>
</evidence>
<dbReference type="AlphaFoldDB" id="A0A1I3MRI8"/>
<dbReference type="PRINTS" id="PR00986">
    <property type="entry name" value="TRNASYNTHVAL"/>
</dbReference>
<evidence type="ECO:0000259" key="13">
    <source>
        <dbReference type="Pfam" id="PF00133"/>
    </source>
</evidence>
<dbReference type="InterPro" id="IPR002300">
    <property type="entry name" value="aa-tRNA-synth_Ia"/>
</dbReference>
<dbReference type="Gene3D" id="1.10.287.380">
    <property type="entry name" value="Valyl-tRNA synthetase, C-terminal domain"/>
    <property type="match status" value="1"/>
</dbReference>
<dbReference type="InterPro" id="IPR033705">
    <property type="entry name" value="Anticodon_Ia_Val"/>
</dbReference>
<dbReference type="InterPro" id="IPR010978">
    <property type="entry name" value="tRNA-bd_arm"/>
</dbReference>
<keyword evidence="7 12" id="KW-0648">Protein biosynthesis</keyword>
<evidence type="ECO:0000256" key="9">
    <source>
        <dbReference type="ARBA" id="ARBA00023146"/>
    </source>
</evidence>
<dbReference type="Pfam" id="PF00133">
    <property type="entry name" value="tRNA-synt_1"/>
    <property type="match status" value="2"/>
</dbReference>
<dbReference type="PANTHER" id="PTHR11946:SF93">
    <property type="entry name" value="VALINE--TRNA LIGASE, CHLOROPLASTIC_MITOCHONDRIAL 2"/>
    <property type="match status" value="1"/>
</dbReference>
<dbReference type="GO" id="GO:0006438">
    <property type="term" value="P:valyl-tRNA aminoacylation"/>
    <property type="evidence" value="ECO:0007669"/>
    <property type="project" value="UniProtKB-UniRule"/>
</dbReference>
<evidence type="ECO:0000256" key="10">
    <source>
        <dbReference type="ARBA" id="ARBA00047552"/>
    </source>
</evidence>
<accession>A0A1I3MRI8</accession>
<evidence type="ECO:0000259" key="15">
    <source>
        <dbReference type="Pfam" id="PF10458"/>
    </source>
</evidence>
<reference evidence="16 17" key="1">
    <citation type="submission" date="2016-10" db="EMBL/GenBank/DDBJ databases">
        <authorList>
            <person name="de Groot N.N."/>
        </authorList>
    </citation>
    <scope>NUCLEOTIDE SEQUENCE [LARGE SCALE GENOMIC DNA]</scope>
    <source>
        <strain evidence="16 17">CGMCC 1.8891</strain>
    </source>
</reference>
<dbReference type="SUPFAM" id="SSF50677">
    <property type="entry name" value="ValRS/IleRS/LeuRS editing domain"/>
    <property type="match status" value="1"/>
</dbReference>
<comment type="subunit">
    <text evidence="2 12">Monomer.</text>
</comment>
<gene>
    <name evidence="12" type="primary">valS</name>
    <name evidence="16" type="ORF">SAMN04488138_101117</name>
</gene>
<feature type="domain" description="Aminoacyl-tRNA synthetase class Ia" evidence="13">
    <location>
        <begin position="610"/>
        <end position="724"/>
    </location>
</feature>
<evidence type="ECO:0000256" key="2">
    <source>
        <dbReference type="ARBA" id="ARBA00011245"/>
    </source>
</evidence>
<dbReference type="SUPFAM" id="SSF46589">
    <property type="entry name" value="tRNA-binding arm"/>
    <property type="match status" value="1"/>
</dbReference>
<evidence type="ECO:0000256" key="12">
    <source>
        <dbReference type="HAMAP-Rule" id="MF_02004"/>
    </source>
</evidence>
<dbReference type="GO" id="GO:0004832">
    <property type="term" value="F:valine-tRNA ligase activity"/>
    <property type="evidence" value="ECO:0007669"/>
    <property type="project" value="UniProtKB-UniRule"/>
</dbReference>
<feature type="short sequence motif" description="'KMSKS' region" evidence="12">
    <location>
        <begin position="691"/>
        <end position="695"/>
    </location>
</feature>
<keyword evidence="6 12" id="KW-0067">ATP-binding</keyword>
<feature type="coiled-coil region" evidence="12">
    <location>
        <begin position="975"/>
        <end position="1037"/>
    </location>
</feature>
<dbReference type="InterPro" id="IPR019499">
    <property type="entry name" value="Val-tRNA_synth_tRNA-bd"/>
</dbReference>
<dbReference type="Gene3D" id="3.40.50.620">
    <property type="entry name" value="HUPs"/>
    <property type="match status" value="3"/>
</dbReference>
<dbReference type="EC" id="6.1.1.9" evidence="12"/>
<evidence type="ECO:0000256" key="8">
    <source>
        <dbReference type="ARBA" id="ARBA00023054"/>
    </source>
</evidence>
<dbReference type="GO" id="GO:0005829">
    <property type="term" value="C:cytosol"/>
    <property type="evidence" value="ECO:0007669"/>
    <property type="project" value="TreeGrafter"/>
</dbReference>
<evidence type="ECO:0000256" key="4">
    <source>
        <dbReference type="ARBA" id="ARBA00022598"/>
    </source>
</evidence>
<dbReference type="Pfam" id="PF08264">
    <property type="entry name" value="Anticodon_1"/>
    <property type="match status" value="1"/>
</dbReference>
<keyword evidence="9 12" id="KW-0030">Aminoacyl-tRNA synthetase</keyword>
<evidence type="ECO:0000256" key="3">
    <source>
        <dbReference type="ARBA" id="ARBA00022490"/>
    </source>
</evidence>
<comment type="domain">
    <text evidence="12">The C-terminal coiled-coil domain is crucial for aminoacylation activity.</text>
</comment>
<dbReference type="GeneID" id="98663591"/>
<evidence type="ECO:0000256" key="5">
    <source>
        <dbReference type="ARBA" id="ARBA00022741"/>
    </source>
</evidence>
<dbReference type="InterPro" id="IPR014729">
    <property type="entry name" value="Rossmann-like_a/b/a_fold"/>
</dbReference>
<dbReference type="InterPro" id="IPR002303">
    <property type="entry name" value="Valyl-tRNA_ligase"/>
</dbReference>
<keyword evidence="5 12" id="KW-0547">Nucleotide-binding</keyword>
<keyword evidence="3 12" id="KW-0963">Cytoplasm</keyword>
<evidence type="ECO:0000313" key="17">
    <source>
        <dbReference type="Proteomes" id="UP000183299"/>
    </source>
</evidence>
<dbReference type="SUPFAM" id="SSF52374">
    <property type="entry name" value="Nucleotidylyl transferase"/>
    <property type="match status" value="1"/>
</dbReference>
<dbReference type="NCBIfam" id="NF004349">
    <property type="entry name" value="PRK05729.1"/>
    <property type="match status" value="1"/>
</dbReference>
<dbReference type="Gene3D" id="1.10.730.10">
    <property type="entry name" value="Isoleucyl-tRNA Synthetase, Domain 1"/>
    <property type="match status" value="1"/>
</dbReference>
<evidence type="ECO:0000259" key="14">
    <source>
        <dbReference type="Pfam" id="PF08264"/>
    </source>
</evidence>
<keyword evidence="4 12" id="KW-0436">Ligase</keyword>
<dbReference type="InterPro" id="IPR009008">
    <property type="entry name" value="Val/Leu/Ile-tRNA-synth_edit"/>
</dbReference>
<name>A0A1I3MRI8_9RHOB</name>
<dbReference type="Gene3D" id="3.90.740.10">
    <property type="entry name" value="Valyl/Leucyl/Isoleucyl-tRNA synthetase, editing domain"/>
    <property type="match status" value="1"/>
</dbReference>
<comment type="similarity">
    <text evidence="11 12">Belongs to the class-I aminoacyl-tRNA synthetase family. ValS type 1 subfamily.</text>
</comment>
<dbReference type="FunFam" id="3.40.50.620:FF:000032">
    <property type="entry name" value="Valine--tRNA ligase"/>
    <property type="match status" value="1"/>
</dbReference>
<organism evidence="16 17">
    <name type="scientific">Celeribacter halophilus</name>
    <dbReference type="NCBI Taxonomy" id="576117"/>
    <lineage>
        <taxon>Bacteria</taxon>
        <taxon>Pseudomonadati</taxon>
        <taxon>Pseudomonadota</taxon>
        <taxon>Alphaproteobacteria</taxon>
        <taxon>Rhodobacterales</taxon>
        <taxon>Roseobacteraceae</taxon>
        <taxon>Celeribacter</taxon>
    </lineage>
</organism>
<comment type="subcellular location">
    <subcellularLocation>
        <location evidence="1 12">Cytoplasm</location>
    </subcellularLocation>
</comment>
<evidence type="ECO:0000313" key="16">
    <source>
        <dbReference type="EMBL" id="SFI99562.1"/>
    </source>
</evidence>
<dbReference type="RefSeq" id="WP_066603040.1">
    <property type="nucleotide sequence ID" value="NZ_FORY01000001.1"/>
</dbReference>
<feature type="binding site" evidence="12">
    <location>
        <position position="694"/>
    </location>
    <ligand>
        <name>ATP</name>
        <dbReference type="ChEBI" id="CHEBI:30616"/>
    </ligand>
</feature>
<dbReference type="GO" id="GO:0002161">
    <property type="term" value="F:aminoacyl-tRNA deacylase activity"/>
    <property type="evidence" value="ECO:0007669"/>
    <property type="project" value="InterPro"/>
</dbReference>
<evidence type="ECO:0000256" key="6">
    <source>
        <dbReference type="ARBA" id="ARBA00022840"/>
    </source>
</evidence>
<proteinExistence type="inferred from homology"/>
<dbReference type="Proteomes" id="UP000183299">
    <property type="component" value="Unassembled WGS sequence"/>
</dbReference>
<dbReference type="OrthoDB" id="9810365at2"/>
<comment type="catalytic activity">
    <reaction evidence="10 12">
        <text>tRNA(Val) + L-valine + ATP = L-valyl-tRNA(Val) + AMP + diphosphate</text>
        <dbReference type="Rhea" id="RHEA:10704"/>
        <dbReference type="Rhea" id="RHEA-COMP:9672"/>
        <dbReference type="Rhea" id="RHEA-COMP:9708"/>
        <dbReference type="ChEBI" id="CHEBI:30616"/>
        <dbReference type="ChEBI" id="CHEBI:33019"/>
        <dbReference type="ChEBI" id="CHEBI:57762"/>
        <dbReference type="ChEBI" id="CHEBI:78442"/>
        <dbReference type="ChEBI" id="CHEBI:78537"/>
        <dbReference type="ChEBI" id="CHEBI:456215"/>
        <dbReference type="EC" id="6.1.1.9"/>
    </reaction>
</comment>
<dbReference type="CDD" id="cd07962">
    <property type="entry name" value="Anticodon_Ia_Val"/>
    <property type="match status" value="1"/>
</dbReference>
<dbReference type="InterPro" id="IPR037118">
    <property type="entry name" value="Val-tRNA_synth_C_sf"/>
</dbReference>
<keyword evidence="17" id="KW-1185">Reference proteome</keyword>
<dbReference type="Pfam" id="PF10458">
    <property type="entry name" value="Val_tRNA-synt_C"/>
    <property type="match status" value="1"/>
</dbReference>
<feature type="domain" description="Valyl-tRNA synthetase tRNA-binding arm" evidence="15">
    <location>
        <begin position="977"/>
        <end position="1042"/>
    </location>
</feature>
<dbReference type="InterPro" id="IPR009080">
    <property type="entry name" value="tRNAsynth_Ia_anticodon-bd"/>
</dbReference>
<evidence type="ECO:0000256" key="1">
    <source>
        <dbReference type="ARBA" id="ARBA00004496"/>
    </source>
</evidence>
<dbReference type="PANTHER" id="PTHR11946">
    <property type="entry name" value="VALYL-TRNA SYNTHETASES"/>
    <property type="match status" value="1"/>
</dbReference>
<dbReference type="GO" id="GO:0005524">
    <property type="term" value="F:ATP binding"/>
    <property type="evidence" value="ECO:0007669"/>
    <property type="project" value="UniProtKB-UniRule"/>
</dbReference>
<comment type="function">
    <text evidence="12">Catalyzes the attachment of valine to tRNA(Val). As ValRS can inadvertently accommodate and process structurally similar amino acids such as threonine, to avoid such errors, it has a 'posttransfer' editing activity that hydrolyzes mischarged Thr-tRNA(Val) in a tRNA-dependent manner.</text>
</comment>